<dbReference type="GeneID" id="1460054"/>
<dbReference type="RefSeq" id="WP_010980065.1">
    <property type="nucleotide sequence ID" value="NZ_BAABQO010000001.1"/>
</dbReference>
<proteinExistence type="predicted"/>
<dbReference type="EMBL" id="DUJO01000015">
    <property type="protein sequence ID" value="HII73397.1"/>
    <property type="molecule type" value="Genomic_DNA"/>
</dbReference>
<gene>
    <name evidence="1" type="ORF">HA332_03170</name>
</gene>
<protein>
    <submittedName>
        <fullName evidence="1">Uncharacterized protein</fullName>
    </submittedName>
</protein>
<evidence type="ECO:0000313" key="1">
    <source>
        <dbReference type="EMBL" id="HII73397.1"/>
    </source>
</evidence>
<accession>A0A832TC61</accession>
<dbReference type="Proteomes" id="UP000646844">
    <property type="component" value="Unassembled WGS sequence"/>
</dbReference>
<name>A0A832TC61_9CREN</name>
<comment type="caution">
    <text evidence="1">The sequence shown here is derived from an EMBL/GenBank/DDBJ whole genome shotgun (WGS) entry which is preliminary data.</text>
</comment>
<evidence type="ECO:0000313" key="2">
    <source>
        <dbReference type="Proteomes" id="UP000646844"/>
    </source>
</evidence>
<sequence length="216" mass="25673">MACRLERCVRSILHLTTDHTFFISFDLQHKPSDYLNVNYEVKMGFYYLINRQYDNNDPIYGITALGNMSFSFGESEKEDLKYTITNWLKMVAIVSISRGLFEYWLKNVYLRDLSYLLVSINEIGHIVSDQRLKFYSLLPLGSLALLKIKSRILPKYLIYEDAILQVTKREMVKTIMSQYDVLEREVKNLLKRNPQFRRLINRFIEDNCINNSYEFT</sequence>
<organism evidence="1 2">
    <name type="scientific">Sulfurisphaera tokodaii</name>
    <dbReference type="NCBI Taxonomy" id="111955"/>
    <lineage>
        <taxon>Archaea</taxon>
        <taxon>Thermoproteota</taxon>
        <taxon>Thermoprotei</taxon>
        <taxon>Sulfolobales</taxon>
        <taxon>Sulfolobaceae</taxon>
        <taxon>Sulfurisphaera</taxon>
    </lineage>
</organism>
<reference evidence="1" key="1">
    <citation type="journal article" date="2020" name="bioRxiv">
        <title>A rank-normalized archaeal taxonomy based on genome phylogeny resolves widespread incomplete and uneven classifications.</title>
        <authorList>
            <person name="Rinke C."/>
            <person name="Chuvochina M."/>
            <person name="Mussig A.J."/>
            <person name="Chaumeil P.-A."/>
            <person name="Waite D.W."/>
            <person name="Whitman W.B."/>
            <person name="Parks D.H."/>
            <person name="Hugenholtz P."/>
        </authorList>
    </citation>
    <scope>NUCLEOTIDE SEQUENCE</scope>
    <source>
        <strain evidence="1">UBA8838</strain>
    </source>
</reference>
<dbReference type="AlphaFoldDB" id="A0A832TC61"/>